<proteinExistence type="predicted"/>
<comment type="caution">
    <text evidence="1">The sequence shown here is derived from an EMBL/GenBank/DDBJ whole genome shotgun (WGS) entry which is preliminary data.</text>
</comment>
<name>A0ACB6ZTY0_THEGA</name>
<reference evidence="1" key="1">
    <citation type="submission" date="2019-10" db="EMBL/GenBank/DDBJ databases">
        <authorList>
            <consortium name="DOE Joint Genome Institute"/>
            <person name="Kuo A."/>
            <person name="Miyauchi S."/>
            <person name="Kiss E."/>
            <person name="Drula E."/>
            <person name="Kohler A."/>
            <person name="Sanchez-Garcia M."/>
            <person name="Andreopoulos B."/>
            <person name="Barry K.W."/>
            <person name="Bonito G."/>
            <person name="Buee M."/>
            <person name="Carver A."/>
            <person name="Chen C."/>
            <person name="Cichocki N."/>
            <person name="Clum A."/>
            <person name="Culley D."/>
            <person name="Crous P.W."/>
            <person name="Fauchery L."/>
            <person name="Girlanda M."/>
            <person name="Hayes R."/>
            <person name="Keri Z."/>
            <person name="Labutti K."/>
            <person name="Lipzen A."/>
            <person name="Lombard V."/>
            <person name="Magnuson J."/>
            <person name="Maillard F."/>
            <person name="Morin E."/>
            <person name="Murat C."/>
            <person name="Nolan M."/>
            <person name="Ohm R."/>
            <person name="Pangilinan J."/>
            <person name="Pereira M."/>
            <person name="Perotto S."/>
            <person name="Peter M."/>
            <person name="Riley R."/>
            <person name="Sitrit Y."/>
            <person name="Stielow B."/>
            <person name="Szollosi G."/>
            <person name="Zifcakova L."/>
            <person name="Stursova M."/>
            <person name="Spatafora J.W."/>
            <person name="Tedersoo L."/>
            <person name="Vaario L.-M."/>
            <person name="Yamada A."/>
            <person name="Yan M."/>
            <person name="Wang P."/>
            <person name="Xu J."/>
            <person name="Bruns T."/>
            <person name="Baldrian P."/>
            <person name="Vilgalys R."/>
            <person name="Henrissat B."/>
            <person name="Grigoriev I.V."/>
            <person name="Hibbett D."/>
            <person name="Nagy L.G."/>
            <person name="Martin F.M."/>
        </authorList>
    </citation>
    <scope>NUCLEOTIDE SEQUENCE</scope>
    <source>
        <strain evidence="1">P2</strain>
    </source>
</reference>
<accession>A0ACB6ZTY0</accession>
<protein>
    <submittedName>
        <fullName evidence="1">Uncharacterized protein</fullName>
    </submittedName>
</protein>
<sequence>MPISANDQGLPVPDGPAISPEETMVEPLSKKAQKKAAKAARYAEQKAERRVREKERKKRKRATAQPEPDNEDRVVPQSKRVKLDPNSQTRFGARLVIDLGFDDKMTEKEVISLSSQLAYTYSANRKAPCPFERLLYTSLDGKTLTRLEGVGNAGYKRWTGVEWWTESYEKLWDPPDGHPTADRGTVVYLTADSDTELTELKEGETYIIGGIVDHNRYKNLCLDKAVETCVRHARLPIGTYLAELPTRKVLTVNQVVEILLHWNQSRDWKEALYSVMPKRKFKRPEDNRKAKTTEVVVEEPG</sequence>
<keyword evidence="2" id="KW-1185">Reference proteome</keyword>
<reference evidence="1" key="2">
    <citation type="journal article" date="2020" name="Nat. Commun.">
        <title>Large-scale genome sequencing of mycorrhizal fungi provides insights into the early evolution of symbiotic traits.</title>
        <authorList>
            <person name="Miyauchi S."/>
            <person name="Kiss E."/>
            <person name="Kuo A."/>
            <person name="Drula E."/>
            <person name="Kohler A."/>
            <person name="Sanchez-Garcia M."/>
            <person name="Morin E."/>
            <person name="Andreopoulos B."/>
            <person name="Barry K.W."/>
            <person name="Bonito G."/>
            <person name="Buee M."/>
            <person name="Carver A."/>
            <person name="Chen C."/>
            <person name="Cichocki N."/>
            <person name="Clum A."/>
            <person name="Culley D."/>
            <person name="Crous P.W."/>
            <person name="Fauchery L."/>
            <person name="Girlanda M."/>
            <person name="Hayes R.D."/>
            <person name="Keri Z."/>
            <person name="LaButti K."/>
            <person name="Lipzen A."/>
            <person name="Lombard V."/>
            <person name="Magnuson J."/>
            <person name="Maillard F."/>
            <person name="Murat C."/>
            <person name="Nolan M."/>
            <person name="Ohm R.A."/>
            <person name="Pangilinan J."/>
            <person name="Pereira M.F."/>
            <person name="Perotto S."/>
            <person name="Peter M."/>
            <person name="Pfister S."/>
            <person name="Riley R."/>
            <person name="Sitrit Y."/>
            <person name="Stielow J.B."/>
            <person name="Szollosi G."/>
            <person name="Zifcakova L."/>
            <person name="Stursova M."/>
            <person name="Spatafora J.W."/>
            <person name="Tedersoo L."/>
            <person name="Vaario L.M."/>
            <person name="Yamada A."/>
            <person name="Yan M."/>
            <person name="Wang P."/>
            <person name="Xu J."/>
            <person name="Bruns T."/>
            <person name="Baldrian P."/>
            <person name="Vilgalys R."/>
            <person name="Dunand C."/>
            <person name="Henrissat B."/>
            <person name="Grigoriev I.V."/>
            <person name="Hibbett D."/>
            <person name="Nagy L.G."/>
            <person name="Martin F.M."/>
        </authorList>
    </citation>
    <scope>NUCLEOTIDE SEQUENCE</scope>
    <source>
        <strain evidence="1">P2</strain>
    </source>
</reference>
<evidence type="ECO:0000313" key="1">
    <source>
        <dbReference type="EMBL" id="KAF9653121.1"/>
    </source>
</evidence>
<organism evidence="1 2">
    <name type="scientific">Thelephora ganbajun</name>
    <name type="common">Ganba fungus</name>
    <dbReference type="NCBI Taxonomy" id="370292"/>
    <lineage>
        <taxon>Eukaryota</taxon>
        <taxon>Fungi</taxon>
        <taxon>Dikarya</taxon>
        <taxon>Basidiomycota</taxon>
        <taxon>Agaricomycotina</taxon>
        <taxon>Agaricomycetes</taxon>
        <taxon>Thelephorales</taxon>
        <taxon>Thelephoraceae</taxon>
        <taxon>Thelephora</taxon>
    </lineage>
</organism>
<dbReference type="Proteomes" id="UP000886501">
    <property type="component" value="Unassembled WGS sequence"/>
</dbReference>
<evidence type="ECO:0000313" key="2">
    <source>
        <dbReference type="Proteomes" id="UP000886501"/>
    </source>
</evidence>
<gene>
    <name evidence="1" type="ORF">BDM02DRAFT_3108272</name>
</gene>
<dbReference type="EMBL" id="MU117965">
    <property type="protein sequence ID" value="KAF9653121.1"/>
    <property type="molecule type" value="Genomic_DNA"/>
</dbReference>